<keyword evidence="7" id="KW-1185">Reference proteome</keyword>
<dbReference type="EMBL" id="JAVYII010000011">
    <property type="protein sequence ID" value="MDT9595331.1"/>
    <property type="molecule type" value="Genomic_DNA"/>
</dbReference>
<protein>
    <submittedName>
        <fullName evidence="6">Bifunctional 4-hydroxy-2-oxoglutarate aldolase/2-dehydro-3-deoxy-phosphogluconate aldolase</fullName>
    </submittedName>
</protein>
<evidence type="ECO:0000256" key="1">
    <source>
        <dbReference type="ARBA" id="ARBA00004761"/>
    </source>
</evidence>
<dbReference type="Gene3D" id="3.20.20.70">
    <property type="entry name" value="Aldolase class I"/>
    <property type="match status" value="1"/>
</dbReference>
<dbReference type="RefSeq" id="WP_315735956.1">
    <property type="nucleotide sequence ID" value="NZ_JAVYII010000011.1"/>
</dbReference>
<evidence type="ECO:0000313" key="6">
    <source>
        <dbReference type="EMBL" id="MDT9595331.1"/>
    </source>
</evidence>
<sequence>MSAPAGFDELFARTPVMAILRGYDPGRTVALCERAWSVGIDVVEVPIQSDDAVASLGAAVRAAEAAGRVVGAGTVTSAERVRRAADAGARFTVAPGFSPEVLRASEDAGLPHLPGVATPTDVQHALGAGATWVKAFPASVLGTGWFRAVQGPFPGLPLVATGGIDADNAADYLAAGARVVAVGSALDDPRQLDLLAALASSATGA</sequence>
<dbReference type="CDD" id="cd00452">
    <property type="entry name" value="KDPG_aldolase"/>
    <property type="match status" value="1"/>
</dbReference>
<evidence type="ECO:0000256" key="2">
    <source>
        <dbReference type="ARBA" id="ARBA00006906"/>
    </source>
</evidence>
<evidence type="ECO:0000256" key="3">
    <source>
        <dbReference type="ARBA" id="ARBA00011233"/>
    </source>
</evidence>
<comment type="pathway">
    <text evidence="1">Carbohydrate acid metabolism.</text>
</comment>
<dbReference type="PANTHER" id="PTHR30246:SF1">
    <property type="entry name" value="2-DEHYDRO-3-DEOXY-6-PHOSPHOGALACTONATE ALDOLASE-RELATED"/>
    <property type="match status" value="1"/>
</dbReference>
<accession>A0ABU3Q1D5</accession>
<organism evidence="6 7">
    <name type="scientific">Nocardioides imazamoxiresistens</name>
    <dbReference type="NCBI Taxonomy" id="3231893"/>
    <lineage>
        <taxon>Bacteria</taxon>
        <taxon>Bacillati</taxon>
        <taxon>Actinomycetota</taxon>
        <taxon>Actinomycetes</taxon>
        <taxon>Propionibacteriales</taxon>
        <taxon>Nocardioidaceae</taxon>
        <taxon>Nocardioides</taxon>
    </lineage>
</organism>
<dbReference type="InterPro" id="IPR013785">
    <property type="entry name" value="Aldolase_TIM"/>
</dbReference>
<comment type="similarity">
    <text evidence="2">Belongs to the KHG/KDPG aldolase family.</text>
</comment>
<comment type="caution">
    <text evidence="6">The sequence shown here is derived from an EMBL/GenBank/DDBJ whole genome shotgun (WGS) entry which is preliminary data.</text>
</comment>
<proteinExistence type="inferred from homology"/>
<gene>
    <name evidence="6" type="ORF">RDV89_19745</name>
</gene>
<evidence type="ECO:0000313" key="7">
    <source>
        <dbReference type="Proteomes" id="UP001268542"/>
    </source>
</evidence>
<reference evidence="6 7" key="1">
    <citation type="submission" date="2023-08" db="EMBL/GenBank/DDBJ databases">
        <title>Nocardioides seae sp. nov., a bacterium isolated from a soil.</title>
        <authorList>
            <person name="Wang X."/>
        </authorList>
    </citation>
    <scope>NUCLEOTIDE SEQUENCE [LARGE SCALE GENOMIC DNA]</scope>
    <source>
        <strain evidence="6 7">YZH12</strain>
    </source>
</reference>
<comment type="subunit">
    <text evidence="3">Homotrimer.</text>
</comment>
<dbReference type="PANTHER" id="PTHR30246">
    <property type="entry name" value="2-KETO-3-DEOXY-6-PHOSPHOGLUCONATE ALDOLASE"/>
    <property type="match status" value="1"/>
</dbReference>
<keyword evidence="4" id="KW-0456">Lyase</keyword>
<dbReference type="SUPFAM" id="SSF51569">
    <property type="entry name" value="Aldolase"/>
    <property type="match status" value="1"/>
</dbReference>
<name>A0ABU3Q1D5_9ACTN</name>
<dbReference type="Pfam" id="PF01081">
    <property type="entry name" value="Aldolase"/>
    <property type="match status" value="1"/>
</dbReference>
<dbReference type="Proteomes" id="UP001268542">
    <property type="component" value="Unassembled WGS sequence"/>
</dbReference>
<dbReference type="InterPro" id="IPR000887">
    <property type="entry name" value="Aldlse_KDPG_KHG"/>
</dbReference>
<evidence type="ECO:0000256" key="4">
    <source>
        <dbReference type="ARBA" id="ARBA00023239"/>
    </source>
</evidence>
<keyword evidence="5" id="KW-0119">Carbohydrate metabolism</keyword>
<evidence type="ECO:0000256" key="5">
    <source>
        <dbReference type="ARBA" id="ARBA00023277"/>
    </source>
</evidence>